<keyword evidence="2" id="KW-0548">Nucleotidyltransferase</keyword>
<evidence type="ECO:0000259" key="1">
    <source>
        <dbReference type="SMART" id="SM00382"/>
    </source>
</evidence>
<dbReference type="Gene3D" id="3.40.50.300">
    <property type="entry name" value="P-loop containing nucleotide triphosphate hydrolases"/>
    <property type="match status" value="1"/>
</dbReference>
<feature type="domain" description="AAA+ ATPase" evidence="1">
    <location>
        <begin position="31"/>
        <end position="184"/>
    </location>
</feature>
<evidence type="ECO:0000313" key="2">
    <source>
        <dbReference type="EMBL" id="MBS7811524.1"/>
    </source>
</evidence>
<dbReference type="NCBIfam" id="NF005677">
    <property type="entry name" value="PRK07471.1"/>
    <property type="match status" value="1"/>
</dbReference>
<dbReference type="EMBL" id="JAHCDA010000002">
    <property type="protein sequence ID" value="MBS7811524.1"/>
    <property type="molecule type" value="Genomic_DNA"/>
</dbReference>
<keyword evidence="2" id="KW-0808">Transferase</keyword>
<accession>A0ABS5QDB2</accession>
<name>A0ABS5QDB2_9PROT</name>
<dbReference type="Proteomes" id="UP000766336">
    <property type="component" value="Unassembled WGS sequence"/>
</dbReference>
<dbReference type="RefSeq" id="WP_213670196.1">
    <property type="nucleotide sequence ID" value="NZ_JAHCDA010000002.1"/>
</dbReference>
<reference evidence="2 3" key="1">
    <citation type="submission" date="2021-05" db="EMBL/GenBank/DDBJ databases">
        <title>Roseococcus sp. XZZS9, whole genome shotgun sequencing project.</title>
        <authorList>
            <person name="Zhao G."/>
            <person name="Shen L."/>
        </authorList>
    </citation>
    <scope>NUCLEOTIDE SEQUENCE [LARGE SCALE GENOMIC DNA]</scope>
    <source>
        <strain evidence="2 3">XZZS9</strain>
    </source>
</reference>
<dbReference type="InterPro" id="IPR003593">
    <property type="entry name" value="AAA+_ATPase"/>
</dbReference>
<proteinExistence type="predicted"/>
<evidence type="ECO:0000313" key="3">
    <source>
        <dbReference type="Proteomes" id="UP000766336"/>
    </source>
</evidence>
<dbReference type="EC" id="2.7.7.7" evidence="2"/>
<protein>
    <submittedName>
        <fullName evidence="2">DNA polymerase III subunit delta</fullName>
        <ecNumber evidence="2">2.7.7.7</ecNumber>
    </submittedName>
</protein>
<dbReference type="InterPro" id="IPR027417">
    <property type="entry name" value="P-loop_NTPase"/>
</dbReference>
<gene>
    <name evidence="2" type="ORF">KHU32_11300</name>
</gene>
<dbReference type="PANTHER" id="PTHR11669">
    <property type="entry name" value="REPLICATION FACTOR C / DNA POLYMERASE III GAMMA-TAU SUBUNIT"/>
    <property type="match status" value="1"/>
</dbReference>
<dbReference type="SMART" id="SM00382">
    <property type="entry name" value="AAA"/>
    <property type="match status" value="1"/>
</dbReference>
<dbReference type="PANTHER" id="PTHR11669:SF8">
    <property type="entry name" value="DNA POLYMERASE III SUBUNIT DELTA"/>
    <property type="match status" value="1"/>
</dbReference>
<dbReference type="InterPro" id="IPR050238">
    <property type="entry name" value="DNA_Rep/Repair_Clamp_Loader"/>
</dbReference>
<dbReference type="GO" id="GO:0003887">
    <property type="term" value="F:DNA-directed DNA polymerase activity"/>
    <property type="evidence" value="ECO:0007669"/>
    <property type="project" value="UniProtKB-EC"/>
</dbReference>
<dbReference type="Pfam" id="PF13177">
    <property type="entry name" value="DNA_pol3_delta2"/>
    <property type="match status" value="1"/>
</dbReference>
<dbReference type="SUPFAM" id="SSF52540">
    <property type="entry name" value="P-loop containing nucleoside triphosphate hydrolases"/>
    <property type="match status" value="1"/>
</dbReference>
<keyword evidence="3" id="KW-1185">Reference proteome</keyword>
<organism evidence="2 3">
    <name type="scientific">Roseococcus pinisoli</name>
    <dbReference type="NCBI Taxonomy" id="2835040"/>
    <lineage>
        <taxon>Bacteria</taxon>
        <taxon>Pseudomonadati</taxon>
        <taxon>Pseudomonadota</taxon>
        <taxon>Alphaproteobacteria</taxon>
        <taxon>Acetobacterales</taxon>
        <taxon>Roseomonadaceae</taxon>
        <taxon>Roseococcus</taxon>
    </lineage>
</organism>
<sequence length="334" mass="35852">MIPPPPRANPTLFGHAEAAASLAAAARSGRLAHAWLFTGPPGIGKATLAYRFARWLLAGQPREAQGAPPLQLAEDHPILRRVAAGSHADLMVLEPQQEPGKRHIIKVEEARAARSFLNFTAAEGGWRVVVMDEVEAMEAASANTILKTLEEPPPRTVLLLVTSAPGRLLPTIRSRCRRLELTGLPNPIMDTLLADWLPEMPRAERDALAVLAEGSPGRALELAAGEGVELARLAEATLSSIPAGERAHALADRIAGREAALAFPAFFNLLLRHLSQAVREAARGGSAPAWLGARPLAAWAEASEAVRKLIQDTERLSLDRRQAVLVAMDTLRGR</sequence>
<comment type="caution">
    <text evidence="2">The sequence shown here is derived from an EMBL/GenBank/DDBJ whole genome shotgun (WGS) entry which is preliminary data.</text>
</comment>